<evidence type="ECO:0000256" key="5">
    <source>
        <dbReference type="HAMAP-Rule" id="MF_00014"/>
    </source>
</evidence>
<name>A0ABW3FCN2_9HYPH</name>
<dbReference type="InterPro" id="IPR009000">
    <property type="entry name" value="Transl_B-barrel_sf"/>
</dbReference>
<dbReference type="NCBIfam" id="TIGR02273">
    <property type="entry name" value="16S_RimM"/>
    <property type="match status" value="1"/>
</dbReference>
<comment type="function">
    <text evidence="5">An accessory protein needed during the final step in the assembly of 30S ribosomal subunit, possibly for assembly of the head region. Essential for efficient processing of 16S rRNA. May be needed both before and after RbfA during the maturation of 16S rRNA. It has affinity for free ribosomal 30S subunits but not for 70S ribosomes.</text>
</comment>
<dbReference type="RefSeq" id="WP_377210881.1">
    <property type="nucleotide sequence ID" value="NZ_JBHTJV010000002.1"/>
</dbReference>
<dbReference type="HAMAP" id="MF_00014">
    <property type="entry name" value="Ribosome_mat_RimM"/>
    <property type="match status" value="1"/>
</dbReference>
<dbReference type="InterPro" id="IPR011961">
    <property type="entry name" value="RimM"/>
</dbReference>
<proteinExistence type="inferred from homology"/>
<dbReference type="InterPro" id="IPR027275">
    <property type="entry name" value="PRC-brl_dom"/>
</dbReference>
<dbReference type="InterPro" id="IPR011033">
    <property type="entry name" value="PRC_barrel-like_sf"/>
</dbReference>
<organism evidence="8 9">
    <name type="scientific">Pseudahrensia aquimaris</name>
    <dbReference type="NCBI Taxonomy" id="744461"/>
    <lineage>
        <taxon>Bacteria</taxon>
        <taxon>Pseudomonadati</taxon>
        <taxon>Pseudomonadota</taxon>
        <taxon>Alphaproteobacteria</taxon>
        <taxon>Hyphomicrobiales</taxon>
        <taxon>Ahrensiaceae</taxon>
        <taxon>Pseudahrensia</taxon>
    </lineage>
</organism>
<sequence>MKKPILMAQIGAPHGVKGEVRVKPFNEDPLALDAYGSLYDKDGRKFKIMRLRAQKTMLVVKFKGVSTREEAEALNRVELFIDRSMLPDVTEEDEFYVQDLIGCDVLENDGTRVGNVMAVPDFGAGDLLEIAPLMDGGGLGSNTWFLEFTQANVPVVDLENRRIIIAPPTEISERDPDE</sequence>
<dbReference type="Gene3D" id="2.30.30.240">
    <property type="entry name" value="PRC-barrel domain"/>
    <property type="match status" value="1"/>
</dbReference>
<comment type="domain">
    <text evidence="5">The PRC barrel domain binds ribosomal protein uS19.</text>
</comment>
<keyword evidence="3 5" id="KW-0698">rRNA processing</keyword>
<evidence type="ECO:0000256" key="3">
    <source>
        <dbReference type="ARBA" id="ARBA00022552"/>
    </source>
</evidence>
<dbReference type="InterPro" id="IPR036976">
    <property type="entry name" value="RimM_N_sf"/>
</dbReference>
<dbReference type="Pfam" id="PF01782">
    <property type="entry name" value="RimM"/>
    <property type="match status" value="1"/>
</dbReference>
<feature type="domain" description="PRC-barrel" evidence="7">
    <location>
        <begin position="92"/>
        <end position="170"/>
    </location>
</feature>
<dbReference type="SUPFAM" id="SSF50447">
    <property type="entry name" value="Translation proteins"/>
    <property type="match status" value="1"/>
</dbReference>
<dbReference type="SUPFAM" id="SSF50346">
    <property type="entry name" value="PRC-barrel domain"/>
    <property type="match status" value="1"/>
</dbReference>
<comment type="subcellular location">
    <subcellularLocation>
        <location evidence="5">Cytoplasm</location>
    </subcellularLocation>
</comment>
<evidence type="ECO:0000256" key="4">
    <source>
        <dbReference type="ARBA" id="ARBA00023186"/>
    </source>
</evidence>
<keyword evidence="9" id="KW-1185">Reference proteome</keyword>
<dbReference type="InterPro" id="IPR002676">
    <property type="entry name" value="RimM_N"/>
</dbReference>
<evidence type="ECO:0000313" key="8">
    <source>
        <dbReference type="EMBL" id="MFD0915030.1"/>
    </source>
</evidence>
<evidence type="ECO:0000313" key="9">
    <source>
        <dbReference type="Proteomes" id="UP001597101"/>
    </source>
</evidence>
<dbReference type="Gene3D" id="2.40.30.60">
    <property type="entry name" value="RimM"/>
    <property type="match status" value="1"/>
</dbReference>
<comment type="caution">
    <text evidence="8">The sequence shown here is derived from an EMBL/GenBank/DDBJ whole genome shotgun (WGS) entry which is preliminary data.</text>
</comment>
<protein>
    <recommendedName>
        <fullName evidence="5">Ribosome maturation factor RimM</fullName>
    </recommendedName>
</protein>
<evidence type="ECO:0000259" key="7">
    <source>
        <dbReference type="Pfam" id="PF05239"/>
    </source>
</evidence>
<keyword evidence="2 5" id="KW-0690">Ribosome biogenesis</keyword>
<accession>A0ABW3FCN2</accession>
<dbReference type="PANTHER" id="PTHR33692:SF1">
    <property type="entry name" value="RIBOSOME MATURATION FACTOR RIMM"/>
    <property type="match status" value="1"/>
</dbReference>
<gene>
    <name evidence="5 8" type="primary">rimM</name>
    <name evidence="8" type="ORF">ACFQ14_01265</name>
</gene>
<reference evidence="9" key="1">
    <citation type="journal article" date="2019" name="Int. J. Syst. Evol. Microbiol.">
        <title>The Global Catalogue of Microorganisms (GCM) 10K type strain sequencing project: providing services to taxonomists for standard genome sequencing and annotation.</title>
        <authorList>
            <consortium name="The Broad Institute Genomics Platform"/>
            <consortium name="The Broad Institute Genome Sequencing Center for Infectious Disease"/>
            <person name="Wu L."/>
            <person name="Ma J."/>
        </authorList>
    </citation>
    <scope>NUCLEOTIDE SEQUENCE [LARGE SCALE GENOMIC DNA]</scope>
    <source>
        <strain evidence="9">CCUG 60023</strain>
    </source>
</reference>
<feature type="domain" description="RimM N-terminal" evidence="6">
    <location>
        <begin position="7"/>
        <end position="84"/>
    </location>
</feature>
<comment type="subunit">
    <text evidence="5">Binds ribosomal protein uS19.</text>
</comment>
<dbReference type="Pfam" id="PF05239">
    <property type="entry name" value="PRC"/>
    <property type="match status" value="1"/>
</dbReference>
<keyword evidence="1 5" id="KW-0963">Cytoplasm</keyword>
<dbReference type="PANTHER" id="PTHR33692">
    <property type="entry name" value="RIBOSOME MATURATION FACTOR RIMM"/>
    <property type="match status" value="1"/>
</dbReference>
<dbReference type="Proteomes" id="UP001597101">
    <property type="component" value="Unassembled WGS sequence"/>
</dbReference>
<evidence type="ECO:0000256" key="1">
    <source>
        <dbReference type="ARBA" id="ARBA00022490"/>
    </source>
</evidence>
<dbReference type="EMBL" id="JBHTJV010000002">
    <property type="protein sequence ID" value="MFD0915030.1"/>
    <property type="molecule type" value="Genomic_DNA"/>
</dbReference>
<comment type="similarity">
    <text evidence="5">Belongs to the RimM family.</text>
</comment>
<evidence type="ECO:0000256" key="2">
    <source>
        <dbReference type="ARBA" id="ARBA00022517"/>
    </source>
</evidence>
<evidence type="ECO:0000259" key="6">
    <source>
        <dbReference type="Pfam" id="PF01782"/>
    </source>
</evidence>
<keyword evidence="4 5" id="KW-0143">Chaperone</keyword>